<keyword evidence="9" id="KW-0812">Transmembrane</keyword>
<keyword evidence="7" id="KW-0067">ATP-binding</keyword>
<keyword evidence="9" id="KW-1133">Transmembrane helix</keyword>
<protein>
    <recommendedName>
        <fullName evidence="2">histidine kinase</fullName>
        <ecNumber evidence="2">2.7.13.3</ecNumber>
    </recommendedName>
</protein>
<dbReference type="STRING" id="551996.SAMN05192573_102176"/>
<organism evidence="11 12">
    <name type="scientific">Mucilaginibacter gossypii</name>
    <dbReference type="NCBI Taxonomy" id="551996"/>
    <lineage>
        <taxon>Bacteria</taxon>
        <taxon>Pseudomonadati</taxon>
        <taxon>Bacteroidota</taxon>
        <taxon>Sphingobacteriia</taxon>
        <taxon>Sphingobacteriales</taxon>
        <taxon>Sphingobacteriaceae</taxon>
        <taxon>Mucilaginibacter</taxon>
    </lineage>
</organism>
<evidence type="ECO:0000256" key="6">
    <source>
        <dbReference type="ARBA" id="ARBA00022777"/>
    </source>
</evidence>
<evidence type="ECO:0000256" key="8">
    <source>
        <dbReference type="ARBA" id="ARBA00023012"/>
    </source>
</evidence>
<keyword evidence="6 11" id="KW-0418">Kinase</keyword>
<evidence type="ECO:0000256" key="1">
    <source>
        <dbReference type="ARBA" id="ARBA00000085"/>
    </source>
</evidence>
<dbReference type="InterPro" id="IPR011712">
    <property type="entry name" value="Sig_transdc_His_kin_sub3_dim/P"/>
</dbReference>
<dbReference type="InterPro" id="IPR005467">
    <property type="entry name" value="His_kinase_dom"/>
</dbReference>
<feature type="domain" description="Histidine kinase" evidence="10">
    <location>
        <begin position="69"/>
        <end position="266"/>
    </location>
</feature>
<evidence type="ECO:0000256" key="2">
    <source>
        <dbReference type="ARBA" id="ARBA00012438"/>
    </source>
</evidence>
<dbReference type="Proteomes" id="UP000199705">
    <property type="component" value="Unassembled WGS sequence"/>
</dbReference>
<evidence type="ECO:0000256" key="5">
    <source>
        <dbReference type="ARBA" id="ARBA00022741"/>
    </source>
</evidence>
<dbReference type="GO" id="GO:0000155">
    <property type="term" value="F:phosphorelay sensor kinase activity"/>
    <property type="evidence" value="ECO:0007669"/>
    <property type="project" value="InterPro"/>
</dbReference>
<evidence type="ECO:0000259" key="10">
    <source>
        <dbReference type="PROSITE" id="PS50109"/>
    </source>
</evidence>
<dbReference type="AlphaFoldDB" id="A0A1G7RBA8"/>
<evidence type="ECO:0000313" key="11">
    <source>
        <dbReference type="EMBL" id="SDG07449.1"/>
    </source>
</evidence>
<dbReference type="InterPro" id="IPR003594">
    <property type="entry name" value="HATPase_dom"/>
</dbReference>
<name>A0A1G7RBA8_9SPHI</name>
<keyword evidence="8" id="KW-0902">Two-component regulatory system</keyword>
<dbReference type="GO" id="GO:0005524">
    <property type="term" value="F:ATP binding"/>
    <property type="evidence" value="ECO:0007669"/>
    <property type="project" value="UniProtKB-KW"/>
</dbReference>
<feature type="transmembrane region" description="Helical" evidence="9">
    <location>
        <begin position="12"/>
        <end position="33"/>
    </location>
</feature>
<keyword evidence="5" id="KW-0547">Nucleotide-binding</keyword>
<dbReference type="EMBL" id="FNCG01000002">
    <property type="protein sequence ID" value="SDG07449.1"/>
    <property type="molecule type" value="Genomic_DNA"/>
</dbReference>
<dbReference type="CDD" id="cd16917">
    <property type="entry name" value="HATPase_UhpB-NarQ-NarX-like"/>
    <property type="match status" value="1"/>
</dbReference>
<dbReference type="PROSITE" id="PS50109">
    <property type="entry name" value="HIS_KIN"/>
    <property type="match status" value="1"/>
</dbReference>
<dbReference type="RefSeq" id="WP_091163090.1">
    <property type="nucleotide sequence ID" value="NZ_CP071878.2"/>
</dbReference>
<evidence type="ECO:0000256" key="4">
    <source>
        <dbReference type="ARBA" id="ARBA00022679"/>
    </source>
</evidence>
<evidence type="ECO:0000256" key="9">
    <source>
        <dbReference type="SAM" id="Phobius"/>
    </source>
</evidence>
<keyword evidence="9" id="KW-0472">Membrane</keyword>
<dbReference type="PANTHER" id="PTHR24421:SF10">
    <property type="entry name" value="NITRATE_NITRITE SENSOR PROTEIN NARQ"/>
    <property type="match status" value="1"/>
</dbReference>
<dbReference type="Pfam" id="PF07730">
    <property type="entry name" value="HisKA_3"/>
    <property type="match status" value="1"/>
</dbReference>
<dbReference type="SUPFAM" id="SSF55874">
    <property type="entry name" value="ATPase domain of HSP90 chaperone/DNA topoisomerase II/histidine kinase"/>
    <property type="match status" value="1"/>
</dbReference>
<evidence type="ECO:0000256" key="7">
    <source>
        <dbReference type="ARBA" id="ARBA00022840"/>
    </source>
</evidence>
<dbReference type="InterPro" id="IPR050482">
    <property type="entry name" value="Sensor_HK_TwoCompSys"/>
</dbReference>
<gene>
    <name evidence="11" type="ORF">SAMN05192573_102176</name>
</gene>
<reference evidence="12" key="1">
    <citation type="submission" date="2016-10" db="EMBL/GenBank/DDBJ databases">
        <authorList>
            <person name="Varghese N."/>
            <person name="Submissions S."/>
        </authorList>
    </citation>
    <scope>NUCLEOTIDE SEQUENCE [LARGE SCALE GENOMIC DNA]</scope>
    <source>
        <strain evidence="12">Gh-67</strain>
    </source>
</reference>
<dbReference type="InterPro" id="IPR036890">
    <property type="entry name" value="HATPase_C_sf"/>
</dbReference>
<dbReference type="Gene3D" id="3.30.565.10">
    <property type="entry name" value="Histidine kinase-like ATPase, C-terminal domain"/>
    <property type="match status" value="1"/>
</dbReference>
<evidence type="ECO:0000256" key="3">
    <source>
        <dbReference type="ARBA" id="ARBA00022553"/>
    </source>
</evidence>
<dbReference type="GO" id="GO:0046983">
    <property type="term" value="F:protein dimerization activity"/>
    <property type="evidence" value="ECO:0007669"/>
    <property type="project" value="InterPro"/>
</dbReference>
<sequence length="268" mass="31060">MKQTNDDIRLLLFMGIAVMLSLFASILLIFIFFQRKKYQYQQKIQRLHQTQQNQLIEAAVRSEETERHRIAEELHDEVGAILSASKLHLQGVKINVIDKNNEPRYEKGQELLDMAIKQVRGISHNLHSSILKEFGLNEAIRHFVEKITNNDLIFITTDLDDSYTTQANENDISIYRMVQELMNNILKHARPKKIHITSTYNHDALNISIFHNGKGLSHAQYEELKFNKQGLGLKAIQTRIILLKGEVSFNHKPEGYYINISIPRTITI</sequence>
<dbReference type="EC" id="2.7.13.3" evidence="2"/>
<keyword evidence="4" id="KW-0808">Transferase</keyword>
<dbReference type="GO" id="GO:0016020">
    <property type="term" value="C:membrane"/>
    <property type="evidence" value="ECO:0007669"/>
    <property type="project" value="InterPro"/>
</dbReference>
<dbReference type="Gene3D" id="1.20.5.1930">
    <property type="match status" value="1"/>
</dbReference>
<evidence type="ECO:0000313" key="12">
    <source>
        <dbReference type="Proteomes" id="UP000199705"/>
    </source>
</evidence>
<accession>A0A1G7RBA8</accession>
<keyword evidence="3" id="KW-0597">Phosphoprotein</keyword>
<comment type="catalytic activity">
    <reaction evidence="1">
        <text>ATP + protein L-histidine = ADP + protein N-phospho-L-histidine.</text>
        <dbReference type="EC" id="2.7.13.3"/>
    </reaction>
</comment>
<dbReference type="Pfam" id="PF02518">
    <property type="entry name" value="HATPase_c"/>
    <property type="match status" value="1"/>
</dbReference>
<proteinExistence type="predicted"/>
<keyword evidence="12" id="KW-1185">Reference proteome</keyword>
<dbReference type="PANTHER" id="PTHR24421">
    <property type="entry name" value="NITRATE/NITRITE SENSOR PROTEIN NARX-RELATED"/>
    <property type="match status" value="1"/>
</dbReference>